<dbReference type="EMBL" id="KN832570">
    <property type="protein sequence ID" value="KII84636.1"/>
    <property type="molecule type" value="Genomic_DNA"/>
</dbReference>
<evidence type="ECO:0000313" key="2">
    <source>
        <dbReference type="Proteomes" id="UP000053263"/>
    </source>
</evidence>
<dbReference type="Proteomes" id="UP000053263">
    <property type="component" value="Unassembled WGS sequence"/>
</dbReference>
<protein>
    <submittedName>
        <fullName evidence="1">Unplaced genomic scaffold PLICRscaffold_17, whole genome shotgun sequence</fullName>
    </submittedName>
</protein>
<reference evidence="1 2" key="1">
    <citation type="submission" date="2014-06" db="EMBL/GenBank/DDBJ databases">
        <title>Evolutionary Origins and Diversification of the Mycorrhizal Mutualists.</title>
        <authorList>
            <consortium name="DOE Joint Genome Institute"/>
            <consortium name="Mycorrhizal Genomics Consortium"/>
            <person name="Kohler A."/>
            <person name="Kuo A."/>
            <person name="Nagy L.G."/>
            <person name="Floudas D."/>
            <person name="Copeland A."/>
            <person name="Barry K.W."/>
            <person name="Cichocki N."/>
            <person name="Veneault-Fourrey C."/>
            <person name="LaButti K."/>
            <person name="Lindquist E.A."/>
            <person name="Lipzen A."/>
            <person name="Lundell T."/>
            <person name="Morin E."/>
            <person name="Murat C."/>
            <person name="Riley R."/>
            <person name="Ohm R."/>
            <person name="Sun H."/>
            <person name="Tunlid A."/>
            <person name="Henrissat B."/>
            <person name="Grigoriev I.V."/>
            <person name="Hibbett D.S."/>
            <person name="Martin F."/>
        </authorList>
    </citation>
    <scope>NUCLEOTIDE SEQUENCE [LARGE SCALE GENOMIC DNA]</scope>
    <source>
        <strain evidence="1 2">FD-325 SS-3</strain>
    </source>
</reference>
<name>A0A0C9SL03_PLICR</name>
<organism evidence="1 2">
    <name type="scientific">Plicaturopsis crispa FD-325 SS-3</name>
    <dbReference type="NCBI Taxonomy" id="944288"/>
    <lineage>
        <taxon>Eukaryota</taxon>
        <taxon>Fungi</taxon>
        <taxon>Dikarya</taxon>
        <taxon>Basidiomycota</taxon>
        <taxon>Agaricomycotina</taxon>
        <taxon>Agaricomycetes</taxon>
        <taxon>Agaricomycetidae</taxon>
        <taxon>Amylocorticiales</taxon>
        <taxon>Amylocorticiaceae</taxon>
        <taxon>Plicatura</taxon>
        <taxon>Plicaturopsis crispa</taxon>
    </lineage>
</organism>
<dbReference type="AlphaFoldDB" id="A0A0C9SL03"/>
<dbReference type="HOGENOM" id="CLU_1372710_0_0_1"/>
<proteinExistence type="predicted"/>
<evidence type="ECO:0000313" key="1">
    <source>
        <dbReference type="EMBL" id="KII84636.1"/>
    </source>
</evidence>
<keyword evidence="2" id="KW-1185">Reference proteome</keyword>
<sequence>MLEHPRTCSICVPSSQHPCGIPTAALPLHPSCAILGPHRTFSSSLPFATYPQHRYHRCDQGGFAELQGSLVNWKLPELRESAFESRSRLVSLVGVRAYGRYTHALARLAFPVRPPRDRLRGRRAHHLNILCADVPWDLSTLSRAPGLLCCLIPGASADCVLLPIVTRFIRRQPGRPLTGISTTPRSILAQSLHRSGPRC</sequence>
<gene>
    <name evidence="1" type="ORF">PLICRDRAFT_355599</name>
</gene>
<accession>A0A0C9SL03</accession>